<keyword evidence="1" id="KW-1015">Disulfide bond</keyword>
<name>A0A183J1H1_9BILA</name>
<dbReference type="InterPro" id="IPR000742">
    <property type="entry name" value="EGF"/>
</dbReference>
<dbReference type="Gene3D" id="2.10.25.10">
    <property type="entry name" value="Laminin"/>
    <property type="match status" value="1"/>
</dbReference>
<dbReference type="PROSITE" id="PS00022">
    <property type="entry name" value="EGF_1"/>
    <property type="match status" value="1"/>
</dbReference>
<dbReference type="OrthoDB" id="6133584at2759"/>
<dbReference type="EMBL" id="UZAM01013077">
    <property type="protein sequence ID" value="VDP25282.1"/>
    <property type="molecule type" value="Genomic_DNA"/>
</dbReference>
<dbReference type="PROSITE" id="PS50026">
    <property type="entry name" value="EGF_3"/>
    <property type="match status" value="1"/>
</dbReference>
<dbReference type="Pfam" id="PF00008">
    <property type="entry name" value="EGF"/>
    <property type="match status" value="1"/>
</dbReference>
<proteinExistence type="predicted"/>
<comment type="caution">
    <text evidence="1">Lacks conserved residue(s) required for the propagation of feature annotation.</text>
</comment>
<evidence type="ECO:0000313" key="6">
    <source>
        <dbReference type="Proteomes" id="UP000270296"/>
    </source>
</evidence>
<reference evidence="5 6" key="2">
    <citation type="submission" date="2018-11" db="EMBL/GenBank/DDBJ databases">
        <authorList>
            <consortium name="Pathogen Informatics"/>
        </authorList>
    </citation>
    <scope>NUCLEOTIDE SEQUENCE [LARGE SCALE GENOMIC DNA]</scope>
</reference>
<feature type="disulfide bond" evidence="1">
    <location>
        <begin position="50"/>
        <end position="59"/>
    </location>
</feature>
<keyword evidence="3" id="KW-0472">Membrane</keyword>
<organism evidence="7">
    <name type="scientific">Soboliphyme baturini</name>
    <dbReference type="NCBI Taxonomy" id="241478"/>
    <lineage>
        <taxon>Eukaryota</taxon>
        <taxon>Metazoa</taxon>
        <taxon>Ecdysozoa</taxon>
        <taxon>Nematoda</taxon>
        <taxon>Enoplea</taxon>
        <taxon>Dorylaimia</taxon>
        <taxon>Dioctophymatida</taxon>
        <taxon>Dioctophymatoidea</taxon>
        <taxon>Soboliphymatidae</taxon>
        <taxon>Soboliphyme</taxon>
    </lineage>
</organism>
<dbReference type="WBParaSite" id="SBAD_0001006801-mRNA-1">
    <property type="protein sequence ID" value="SBAD_0001006801-mRNA-1"/>
    <property type="gene ID" value="SBAD_0001006801"/>
</dbReference>
<keyword evidence="3" id="KW-0812">Transmembrane</keyword>
<keyword evidence="1" id="KW-0245">EGF-like domain</keyword>
<evidence type="ECO:0000313" key="7">
    <source>
        <dbReference type="WBParaSite" id="SBAD_0001006801-mRNA-1"/>
    </source>
</evidence>
<keyword evidence="6" id="KW-1185">Reference proteome</keyword>
<reference evidence="7" key="1">
    <citation type="submission" date="2016-06" db="UniProtKB">
        <authorList>
            <consortium name="WormBaseParasite"/>
        </authorList>
    </citation>
    <scope>IDENTIFICATION</scope>
</reference>
<feature type="transmembrane region" description="Helical" evidence="3">
    <location>
        <begin position="78"/>
        <end position="98"/>
    </location>
</feature>
<evidence type="ECO:0000256" key="2">
    <source>
        <dbReference type="SAM" id="MobiDB-lite"/>
    </source>
</evidence>
<gene>
    <name evidence="5" type="ORF">SBAD_LOCUS9719</name>
</gene>
<evidence type="ECO:0000256" key="1">
    <source>
        <dbReference type="PROSITE-ProRule" id="PRU00076"/>
    </source>
</evidence>
<protein>
    <submittedName>
        <fullName evidence="7">EGF-like domain-containing protein</fullName>
    </submittedName>
</protein>
<sequence>MSLNSAQAYVQSRFHRWLCPSPNNVNYCYNGGTCKVLSYDGDRMEYSCDCPEGYYGERCRYTEQSSAPVTDPDTNNTIVIAVVILTVLLIIALLLAAAMHSRRPPRSETVAEPPNIEVQTSRRHRHSSSSSSSSV</sequence>
<accession>A0A183J1H1</accession>
<dbReference type="SMART" id="SM00181">
    <property type="entry name" value="EGF"/>
    <property type="match status" value="1"/>
</dbReference>
<evidence type="ECO:0000313" key="5">
    <source>
        <dbReference type="EMBL" id="VDP25282.1"/>
    </source>
</evidence>
<feature type="domain" description="EGF-like" evidence="4">
    <location>
        <begin position="15"/>
        <end position="60"/>
    </location>
</feature>
<evidence type="ECO:0000256" key="3">
    <source>
        <dbReference type="SAM" id="Phobius"/>
    </source>
</evidence>
<dbReference type="SUPFAM" id="SSF57196">
    <property type="entry name" value="EGF/Laminin"/>
    <property type="match status" value="1"/>
</dbReference>
<evidence type="ECO:0000259" key="4">
    <source>
        <dbReference type="PROSITE" id="PS50026"/>
    </source>
</evidence>
<dbReference type="PROSITE" id="PS01186">
    <property type="entry name" value="EGF_2"/>
    <property type="match status" value="1"/>
</dbReference>
<feature type="region of interest" description="Disordered" evidence="2">
    <location>
        <begin position="102"/>
        <end position="135"/>
    </location>
</feature>
<keyword evidence="3" id="KW-1133">Transmembrane helix</keyword>
<dbReference type="Proteomes" id="UP000270296">
    <property type="component" value="Unassembled WGS sequence"/>
</dbReference>
<dbReference type="AlphaFoldDB" id="A0A183J1H1"/>
<dbReference type="CDD" id="cd00054">
    <property type="entry name" value="EGF_CA"/>
    <property type="match status" value="1"/>
</dbReference>